<gene>
    <name evidence="2" type="ORF">NPIL_168571</name>
</gene>
<organism evidence="2 3">
    <name type="scientific">Nephila pilipes</name>
    <name type="common">Giant wood spider</name>
    <name type="synonym">Nephila maculata</name>
    <dbReference type="NCBI Taxonomy" id="299642"/>
    <lineage>
        <taxon>Eukaryota</taxon>
        <taxon>Metazoa</taxon>
        <taxon>Ecdysozoa</taxon>
        <taxon>Arthropoda</taxon>
        <taxon>Chelicerata</taxon>
        <taxon>Arachnida</taxon>
        <taxon>Araneae</taxon>
        <taxon>Araneomorphae</taxon>
        <taxon>Entelegynae</taxon>
        <taxon>Araneoidea</taxon>
        <taxon>Nephilidae</taxon>
        <taxon>Nephila</taxon>
    </lineage>
</organism>
<evidence type="ECO:0000313" key="3">
    <source>
        <dbReference type="Proteomes" id="UP000887013"/>
    </source>
</evidence>
<evidence type="ECO:0000313" key="2">
    <source>
        <dbReference type="EMBL" id="GFT07792.1"/>
    </source>
</evidence>
<dbReference type="AlphaFoldDB" id="A0A8X6NCP8"/>
<sequence>MLSAETHLYSNVSQRGSGKEGQHCQSVEYYSDYPSGSPACTAGVYVSRTTKSSNYQMNNIYPGLSALSSMDYGLVNIPLSLTSSDILIDAPMRVLVENNLDFRQ</sequence>
<proteinExistence type="predicted"/>
<protein>
    <submittedName>
        <fullName evidence="2">Uncharacterized protein</fullName>
    </submittedName>
</protein>
<dbReference type="EMBL" id="BMAW01103151">
    <property type="protein sequence ID" value="GFT07792.1"/>
    <property type="molecule type" value="Genomic_DNA"/>
</dbReference>
<name>A0A8X6NCP8_NEPPI</name>
<evidence type="ECO:0000256" key="1">
    <source>
        <dbReference type="SAM" id="MobiDB-lite"/>
    </source>
</evidence>
<comment type="caution">
    <text evidence="2">The sequence shown here is derived from an EMBL/GenBank/DDBJ whole genome shotgun (WGS) entry which is preliminary data.</text>
</comment>
<accession>A0A8X6NCP8</accession>
<feature type="region of interest" description="Disordered" evidence="1">
    <location>
        <begin position="1"/>
        <end position="23"/>
    </location>
</feature>
<keyword evidence="3" id="KW-1185">Reference proteome</keyword>
<reference evidence="2" key="1">
    <citation type="submission" date="2020-08" db="EMBL/GenBank/DDBJ databases">
        <title>Multicomponent nature underlies the extraordinary mechanical properties of spider dragline silk.</title>
        <authorList>
            <person name="Kono N."/>
            <person name="Nakamura H."/>
            <person name="Mori M."/>
            <person name="Yoshida Y."/>
            <person name="Ohtoshi R."/>
            <person name="Malay A.D."/>
            <person name="Moran D.A.P."/>
            <person name="Tomita M."/>
            <person name="Numata K."/>
            <person name="Arakawa K."/>
        </authorList>
    </citation>
    <scope>NUCLEOTIDE SEQUENCE</scope>
</reference>
<dbReference type="Proteomes" id="UP000887013">
    <property type="component" value="Unassembled WGS sequence"/>
</dbReference>